<accession>A0A368ZAK1</accession>
<dbReference type="PANTHER" id="PTHR43664">
    <property type="entry name" value="MONOAMINE OXIDASE-RELATED"/>
    <property type="match status" value="1"/>
</dbReference>
<dbReference type="Pfam" id="PF01575">
    <property type="entry name" value="MaoC_dehydratas"/>
    <property type="match status" value="1"/>
</dbReference>
<dbReference type="SUPFAM" id="SSF54637">
    <property type="entry name" value="Thioesterase/thiol ester dehydrase-isomerase"/>
    <property type="match status" value="1"/>
</dbReference>
<evidence type="ECO:0000259" key="1">
    <source>
        <dbReference type="Pfam" id="PF01575"/>
    </source>
</evidence>
<dbReference type="InterPro" id="IPR052342">
    <property type="entry name" value="MCH/BMMD"/>
</dbReference>
<evidence type="ECO:0000313" key="3">
    <source>
        <dbReference type="Proteomes" id="UP000253324"/>
    </source>
</evidence>
<protein>
    <submittedName>
        <fullName evidence="2">Acyl dehydratase</fullName>
    </submittedName>
</protein>
<dbReference type="Gene3D" id="3.10.129.10">
    <property type="entry name" value="Hotdog Thioesterase"/>
    <property type="match status" value="1"/>
</dbReference>
<organism evidence="2 3">
    <name type="scientific">Phyllobacterium bourgognense</name>
    <dbReference type="NCBI Taxonomy" id="314236"/>
    <lineage>
        <taxon>Bacteria</taxon>
        <taxon>Pseudomonadati</taxon>
        <taxon>Pseudomonadota</taxon>
        <taxon>Alphaproteobacteria</taxon>
        <taxon>Hyphomicrobiales</taxon>
        <taxon>Phyllobacteriaceae</taxon>
        <taxon>Phyllobacterium</taxon>
    </lineage>
</organism>
<dbReference type="PANTHER" id="PTHR43664:SF1">
    <property type="entry name" value="BETA-METHYLMALYL-COA DEHYDRATASE"/>
    <property type="match status" value="1"/>
</dbReference>
<feature type="domain" description="MaoC-like" evidence="1">
    <location>
        <begin position="57"/>
        <end position="156"/>
    </location>
</feature>
<name>A0A368ZAK1_9HYPH</name>
<dbReference type="InterPro" id="IPR002539">
    <property type="entry name" value="MaoC-like_dom"/>
</dbReference>
<dbReference type="Proteomes" id="UP000253324">
    <property type="component" value="Unassembled WGS sequence"/>
</dbReference>
<dbReference type="InterPro" id="IPR029069">
    <property type="entry name" value="HotDog_dom_sf"/>
</dbReference>
<sequence length="200" mass="22663">MTYEIAEAMSTGNSLAAMTDFAPTVGVSSTYPKDMPGDHAALPVWNAENWFYEDWPVGQKIRSLRRTIAESDSHLFNMLVTDLHPYVQDQMFAESEGIFGKRLVAGAFVFSAGLGLVATNCVNAFSYGYDKLRFIKPVFLNDTIYTIRTNLDKRPRYKELGLIRASYQVYKNEGELVLYCEHLQTVKYQKPADFVGKTEK</sequence>
<dbReference type="AlphaFoldDB" id="A0A368ZAK1"/>
<comment type="caution">
    <text evidence="2">The sequence shown here is derived from an EMBL/GenBank/DDBJ whole genome shotgun (WGS) entry which is preliminary data.</text>
</comment>
<reference evidence="2 3" key="1">
    <citation type="submission" date="2018-07" db="EMBL/GenBank/DDBJ databases">
        <title>Genomic Encyclopedia of Type Strains, Phase III (KMG-III): the genomes of soil and plant-associated and newly described type strains.</title>
        <authorList>
            <person name="Whitman W."/>
        </authorList>
    </citation>
    <scope>NUCLEOTIDE SEQUENCE [LARGE SCALE GENOMIC DNA]</scope>
    <source>
        <strain evidence="2 3">31-25a</strain>
    </source>
</reference>
<gene>
    <name evidence="2" type="ORF">C7476_101247</name>
</gene>
<keyword evidence="3" id="KW-1185">Reference proteome</keyword>
<proteinExistence type="predicted"/>
<dbReference type="EMBL" id="QPJM01000001">
    <property type="protein sequence ID" value="RCW87484.1"/>
    <property type="molecule type" value="Genomic_DNA"/>
</dbReference>
<evidence type="ECO:0000313" key="2">
    <source>
        <dbReference type="EMBL" id="RCW87484.1"/>
    </source>
</evidence>